<sequence length="332" mass="35965">MSPAFRLSSSLQLFAMATVLGGGVLPLTACAQADKASTGNPQAVSAAGAIGDASVPPPAINPPTDAVPEIPPVEIPPLPVVSNVEAHQEAARLEKMMVKTVKGFSTYKPERREAFISLAKDELSKAGLPISRPQLIMVVDRNEKVQHLDFVLALPDEPWVSIGGTPVSTGTTGRKYYYITPVGVFQNTADRLGYRAEGTKNKYGIRGIGAKGSRVWDMGWQTAMKGWLPKHETGQIRLEIHATDPQFLEWRLGHSASEGCIRIPATMNHFMDHYGLIDALYEQAASYDPRFAALLPKDREQTPIAGDLVIVVDSGPLTEPKIDPIADKRPLP</sequence>
<feature type="chain" id="PRO_5046493841" description="YkuD domain-containing protein" evidence="1">
    <location>
        <begin position="32"/>
        <end position="332"/>
    </location>
</feature>
<evidence type="ECO:0000256" key="1">
    <source>
        <dbReference type="SAM" id="SignalP"/>
    </source>
</evidence>
<comment type="caution">
    <text evidence="2">The sequence shown here is derived from an EMBL/GenBank/DDBJ whole genome shotgun (WGS) entry which is preliminary data.</text>
</comment>
<protein>
    <recommendedName>
        <fullName evidence="4">YkuD domain-containing protein</fullName>
    </recommendedName>
</protein>
<keyword evidence="1" id="KW-0732">Signal</keyword>
<feature type="signal peptide" evidence="1">
    <location>
        <begin position="1"/>
        <end position="31"/>
    </location>
</feature>
<evidence type="ECO:0000313" key="2">
    <source>
        <dbReference type="EMBL" id="GAD26387.1"/>
    </source>
</evidence>
<evidence type="ECO:0000313" key="3">
    <source>
        <dbReference type="Proteomes" id="UP000018209"/>
    </source>
</evidence>
<proteinExistence type="predicted"/>
<organism evidence="2 3">
    <name type="scientific">Gluconobacter thailandicus NBRC 3257</name>
    <dbReference type="NCBI Taxonomy" id="1381097"/>
    <lineage>
        <taxon>Bacteria</taxon>
        <taxon>Pseudomonadati</taxon>
        <taxon>Pseudomonadota</taxon>
        <taxon>Alphaproteobacteria</taxon>
        <taxon>Acetobacterales</taxon>
        <taxon>Acetobacteraceae</taxon>
        <taxon>Gluconobacter</taxon>
    </lineage>
</organism>
<accession>A0ABQ0IVZ6</accession>
<name>A0ABQ0IVZ6_GLUTH</name>
<dbReference type="EMBL" id="BASM01000016">
    <property type="protein sequence ID" value="GAD26387.1"/>
    <property type="molecule type" value="Genomic_DNA"/>
</dbReference>
<evidence type="ECO:0008006" key="4">
    <source>
        <dbReference type="Google" id="ProtNLM"/>
    </source>
</evidence>
<dbReference type="InterPro" id="IPR005490">
    <property type="entry name" value="LD_TPept_cat_dom"/>
</dbReference>
<dbReference type="RefSeq" id="WP_007282986.1">
    <property type="nucleotide sequence ID" value="NZ_BASM01000016.1"/>
</dbReference>
<gene>
    <name evidence="2" type="ORF">NBRC3257_1386</name>
</gene>
<keyword evidence="3" id="KW-1185">Reference proteome</keyword>
<reference evidence="2 3" key="1">
    <citation type="submission" date="2013-08" db="EMBL/GenBank/DDBJ databases">
        <title>Gluconobacter thailandicus NBRC 3257 whole genome sequence.</title>
        <authorList>
            <person name="Matsutani M."/>
            <person name="Yakushi T."/>
            <person name="Matsushita K."/>
        </authorList>
    </citation>
    <scope>NUCLEOTIDE SEQUENCE [LARGE SCALE GENOMIC DNA]</scope>
    <source>
        <strain evidence="2 3">NBRC 3257</strain>
    </source>
</reference>
<dbReference type="CDD" id="cd16913">
    <property type="entry name" value="YkuD_like"/>
    <property type="match status" value="1"/>
</dbReference>
<dbReference type="Proteomes" id="UP000018209">
    <property type="component" value="Unassembled WGS sequence"/>
</dbReference>